<evidence type="ECO:0000256" key="1">
    <source>
        <dbReference type="ARBA" id="ARBA00022723"/>
    </source>
</evidence>
<sequence length="283" mass="33007">MNTEEFPVNSVKEICAVGLNSPEIEQKNVEKSEKSLEGLEEIVPKQESVLRDFFHESKTEAAKVVVKVEQGKNGLQCQLCDKVVQSHGHLKEHISSIHSINGMIKCTHCPRTFKYLWILKRHLVTHPEEKPMPCSICQTTFRNADDLKNHFKGHFIPKCYSCSDCDIKFQEKKKFNIHIQEVHTRNKSQAMKDNEKDPYTCTQCGKITWEFDFYQKHLATHSNKRPFKCTICSQSYKHWDSFKRHIGVHCKQKLFTCKVCSVYFAKKDLLLRRAYALRTILNV</sequence>
<evidence type="ECO:0000313" key="6">
    <source>
        <dbReference type="EnsemblMetazoa" id="PPAI007710-PA"/>
    </source>
</evidence>
<dbReference type="Pfam" id="PF12874">
    <property type="entry name" value="zf-met"/>
    <property type="match status" value="2"/>
</dbReference>
<keyword evidence="4" id="KW-0862">Zinc</keyword>
<evidence type="ECO:0000259" key="5">
    <source>
        <dbReference type="PROSITE" id="PS50157"/>
    </source>
</evidence>
<keyword evidence="2" id="KW-0677">Repeat</keyword>
<dbReference type="InterPro" id="IPR013087">
    <property type="entry name" value="Znf_C2H2_type"/>
</dbReference>
<dbReference type="InterPro" id="IPR036236">
    <property type="entry name" value="Znf_C2H2_sf"/>
</dbReference>
<dbReference type="VEuPathDB" id="VectorBase:PPAPM1_002498"/>
<keyword evidence="7" id="KW-1185">Reference proteome</keyword>
<reference evidence="6" key="1">
    <citation type="submission" date="2022-08" db="UniProtKB">
        <authorList>
            <consortium name="EnsemblMetazoa"/>
        </authorList>
    </citation>
    <scope>IDENTIFICATION</scope>
    <source>
        <strain evidence="6">Israel</strain>
    </source>
</reference>
<dbReference type="EMBL" id="AJVK01034149">
    <property type="status" value="NOT_ANNOTATED_CDS"/>
    <property type="molecule type" value="Genomic_DNA"/>
</dbReference>
<dbReference type="AlphaFoldDB" id="A0A1B0DHS6"/>
<dbReference type="PANTHER" id="PTHR24379:SF121">
    <property type="entry name" value="C2H2-TYPE DOMAIN-CONTAINING PROTEIN"/>
    <property type="match status" value="1"/>
</dbReference>
<evidence type="ECO:0000256" key="3">
    <source>
        <dbReference type="ARBA" id="ARBA00022771"/>
    </source>
</evidence>
<feature type="domain" description="C2H2-type" evidence="5">
    <location>
        <begin position="227"/>
        <end position="254"/>
    </location>
</feature>
<dbReference type="EnsemblMetazoa" id="PPAI007710-RA">
    <property type="protein sequence ID" value="PPAI007710-PA"/>
    <property type="gene ID" value="PPAI007710"/>
</dbReference>
<organism evidence="6 7">
    <name type="scientific">Phlebotomus papatasi</name>
    <name type="common">Sandfly</name>
    <dbReference type="NCBI Taxonomy" id="29031"/>
    <lineage>
        <taxon>Eukaryota</taxon>
        <taxon>Metazoa</taxon>
        <taxon>Ecdysozoa</taxon>
        <taxon>Arthropoda</taxon>
        <taxon>Hexapoda</taxon>
        <taxon>Insecta</taxon>
        <taxon>Pterygota</taxon>
        <taxon>Neoptera</taxon>
        <taxon>Endopterygota</taxon>
        <taxon>Diptera</taxon>
        <taxon>Nematocera</taxon>
        <taxon>Psychodoidea</taxon>
        <taxon>Psychodidae</taxon>
        <taxon>Phlebotomus</taxon>
        <taxon>Phlebotomus</taxon>
    </lineage>
</organism>
<protein>
    <recommendedName>
        <fullName evidence="5">C2H2-type domain-containing protein</fullName>
    </recommendedName>
</protein>
<dbReference type="Gene3D" id="3.30.160.60">
    <property type="entry name" value="Classic Zinc Finger"/>
    <property type="match status" value="4"/>
</dbReference>
<dbReference type="GO" id="GO:0008270">
    <property type="term" value="F:zinc ion binding"/>
    <property type="evidence" value="ECO:0007669"/>
    <property type="project" value="UniProtKB-KW"/>
</dbReference>
<feature type="domain" description="C2H2-type" evidence="5">
    <location>
        <begin position="160"/>
        <end position="188"/>
    </location>
</feature>
<dbReference type="SUPFAM" id="SSF57667">
    <property type="entry name" value="beta-beta-alpha zinc fingers"/>
    <property type="match status" value="3"/>
</dbReference>
<keyword evidence="1" id="KW-0479">Metal-binding</keyword>
<dbReference type="PANTHER" id="PTHR24379">
    <property type="entry name" value="KRAB AND ZINC FINGER DOMAIN-CONTAINING"/>
    <property type="match status" value="1"/>
</dbReference>
<keyword evidence="3" id="KW-0863">Zinc-finger</keyword>
<dbReference type="PROSITE" id="PS50157">
    <property type="entry name" value="ZINC_FINGER_C2H2_2"/>
    <property type="match status" value="5"/>
</dbReference>
<evidence type="ECO:0000256" key="2">
    <source>
        <dbReference type="ARBA" id="ARBA00022737"/>
    </source>
</evidence>
<dbReference type="PROSITE" id="PS00028">
    <property type="entry name" value="ZINC_FINGER_C2H2_1"/>
    <property type="match status" value="4"/>
</dbReference>
<dbReference type="SMART" id="SM00355">
    <property type="entry name" value="ZnF_C2H2"/>
    <property type="match status" value="6"/>
</dbReference>
<evidence type="ECO:0000256" key="4">
    <source>
        <dbReference type="ARBA" id="ARBA00022833"/>
    </source>
</evidence>
<dbReference type="Pfam" id="PF00096">
    <property type="entry name" value="zf-C2H2"/>
    <property type="match status" value="1"/>
</dbReference>
<feature type="domain" description="C2H2-type" evidence="5">
    <location>
        <begin position="199"/>
        <end position="226"/>
    </location>
</feature>
<evidence type="ECO:0000313" key="7">
    <source>
        <dbReference type="Proteomes" id="UP000092462"/>
    </source>
</evidence>
<accession>A0A1B0DHS6</accession>
<feature type="domain" description="C2H2-type" evidence="5">
    <location>
        <begin position="75"/>
        <end position="99"/>
    </location>
</feature>
<feature type="domain" description="C2H2-type" evidence="5">
    <location>
        <begin position="104"/>
        <end position="131"/>
    </location>
</feature>
<name>A0A1B0DHS6_PHLPP</name>
<dbReference type="EMBL" id="AJVK01034150">
    <property type="status" value="NOT_ANNOTATED_CDS"/>
    <property type="molecule type" value="Genomic_DNA"/>
</dbReference>
<dbReference type="VEuPathDB" id="VectorBase:PPAI007710"/>
<dbReference type="Proteomes" id="UP000092462">
    <property type="component" value="Unassembled WGS sequence"/>
</dbReference>
<proteinExistence type="predicted"/>